<name>A0AAV2DZE7_9ROSI</name>
<dbReference type="AlphaFoldDB" id="A0AAV2DZE7"/>
<sequence>MFATKINLFHPSLLHNLIKSHRDYVILEFNSVFTELFELVEHDLTTKGKANFTNSSEQTIFNILSGAPSSDEADRQSLGERRVDAVLDVGSLNAVKSGILTRSGK</sequence>
<organism evidence="1 2">
    <name type="scientific">Linum trigynum</name>
    <dbReference type="NCBI Taxonomy" id="586398"/>
    <lineage>
        <taxon>Eukaryota</taxon>
        <taxon>Viridiplantae</taxon>
        <taxon>Streptophyta</taxon>
        <taxon>Embryophyta</taxon>
        <taxon>Tracheophyta</taxon>
        <taxon>Spermatophyta</taxon>
        <taxon>Magnoliopsida</taxon>
        <taxon>eudicotyledons</taxon>
        <taxon>Gunneridae</taxon>
        <taxon>Pentapetalae</taxon>
        <taxon>rosids</taxon>
        <taxon>fabids</taxon>
        <taxon>Malpighiales</taxon>
        <taxon>Linaceae</taxon>
        <taxon>Linum</taxon>
    </lineage>
</organism>
<keyword evidence="2" id="KW-1185">Reference proteome</keyword>
<evidence type="ECO:0000313" key="1">
    <source>
        <dbReference type="EMBL" id="CAL1379031.1"/>
    </source>
</evidence>
<evidence type="ECO:0000313" key="2">
    <source>
        <dbReference type="Proteomes" id="UP001497516"/>
    </source>
</evidence>
<reference evidence="1 2" key="1">
    <citation type="submission" date="2024-04" db="EMBL/GenBank/DDBJ databases">
        <authorList>
            <person name="Fracassetti M."/>
        </authorList>
    </citation>
    <scope>NUCLEOTIDE SEQUENCE [LARGE SCALE GENOMIC DNA]</scope>
</reference>
<dbReference type="Proteomes" id="UP001497516">
    <property type="component" value="Chromosome 3"/>
</dbReference>
<proteinExistence type="predicted"/>
<gene>
    <name evidence="1" type="ORF">LTRI10_LOCUS20575</name>
</gene>
<dbReference type="EMBL" id="OZ034816">
    <property type="protein sequence ID" value="CAL1379031.1"/>
    <property type="molecule type" value="Genomic_DNA"/>
</dbReference>
<accession>A0AAV2DZE7</accession>
<protein>
    <submittedName>
        <fullName evidence="1">Uncharacterized protein</fullName>
    </submittedName>
</protein>